<proteinExistence type="predicted"/>
<dbReference type="RefSeq" id="WP_013536843.1">
    <property type="nucleotide sequence ID" value="NC_014926.1"/>
</dbReference>
<evidence type="ECO:0000313" key="2">
    <source>
        <dbReference type="EMBL" id="ADU96057.1"/>
    </source>
</evidence>
<dbReference type="Pfam" id="PF18765">
    <property type="entry name" value="Polbeta"/>
    <property type="match status" value="1"/>
</dbReference>
<name>E8T352_THEA1</name>
<dbReference type="InterPro" id="IPR041633">
    <property type="entry name" value="Polbeta"/>
</dbReference>
<feature type="domain" description="Polymerase beta nucleotidyltransferase" evidence="1">
    <location>
        <begin position="38"/>
        <end position="111"/>
    </location>
</feature>
<dbReference type="EMBL" id="CP002444">
    <property type="protein sequence ID" value="ADU96057.1"/>
    <property type="molecule type" value="Genomic_DNA"/>
</dbReference>
<dbReference type="Proteomes" id="UP000006362">
    <property type="component" value="Chromosome"/>
</dbReference>
<dbReference type="SUPFAM" id="SSF81301">
    <property type="entry name" value="Nucleotidyltransferase"/>
    <property type="match status" value="1"/>
</dbReference>
<sequence length="121" mass="13990">MAQGEQGLFKRNYSTLRLESIEEVKNFIGELFKGKGVRVYLFGSRARGDFTERSDYDLAFLSDEDISLELSILSEVLEESYIPQRFDLVNLKFAGRDLRRTVEKERILWVETGEEGSSEKP</sequence>
<evidence type="ECO:0000313" key="3">
    <source>
        <dbReference type="Proteomes" id="UP000006362"/>
    </source>
</evidence>
<gene>
    <name evidence="2" type="ordered locus">Theam_0083</name>
</gene>
<evidence type="ECO:0000259" key="1">
    <source>
        <dbReference type="Pfam" id="PF18765"/>
    </source>
</evidence>
<dbReference type="PANTHER" id="PTHR43449">
    <property type="entry name" value="NUCLEOTIDYLTRANSFERASE"/>
    <property type="match status" value="1"/>
</dbReference>
<dbReference type="AlphaFoldDB" id="E8T352"/>
<dbReference type="eggNOG" id="COG1708">
    <property type="taxonomic scope" value="Bacteria"/>
</dbReference>
<reference evidence="2" key="1">
    <citation type="submission" date="2011-01" db="EMBL/GenBank/DDBJ databases">
        <title>Complete sequence of chromosome of Thermovibrio ammonificans HB-1.</title>
        <authorList>
            <consortium name="US DOE Joint Genome Institute"/>
            <person name="Lucas S."/>
            <person name="Copeland A."/>
            <person name="Lapidus A."/>
            <person name="Cheng J.-F."/>
            <person name="Goodwin L."/>
            <person name="Pitluck S."/>
            <person name="Davenport K."/>
            <person name="Detter J.C."/>
            <person name="Han C."/>
            <person name="Tapia R."/>
            <person name="Land M."/>
            <person name="Hauser L."/>
            <person name="Kyrpides N."/>
            <person name="Ivanova N."/>
            <person name="Ovchinnikova G."/>
            <person name="Vetriani C."/>
            <person name="Woyke T."/>
        </authorList>
    </citation>
    <scope>NUCLEOTIDE SEQUENCE [LARGE SCALE GENOMIC DNA]</scope>
    <source>
        <strain evidence="2">HB-1</strain>
    </source>
</reference>
<dbReference type="KEGG" id="tam:Theam_0083"/>
<keyword evidence="3" id="KW-1185">Reference proteome</keyword>
<dbReference type="PANTHER" id="PTHR43449:SF1">
    <property type="entry name" value="POLYMERASE BETA NUCLEOTIDYLTRANSFERASE DOMAIN-CONTAINING PROTEIN"/>
    <property type="match status" value="1"/>
</dbReference>
<dbReference type="Gene3D" id="3.30.460.10">
    <property type="entry name" value="Beta Polymerase, domain 2"/>
    <property type="match status" value="1"/>
</dbReference>
<organism evidence="2 3">
    <name type="scientific">Thermovibrio ammonificans (strain DSM 15698 / JCM 12110 / HB-1)</name>
    <dbReference type="NCBI Taxonomy" id="648996"/>
    <lineage>
        <taxon>Bacteria</taxon>
        <taxon>Pseudomonadati</taxon>
        <taxon>Aquificota</taxon>
        <taxon>Aquificia</taxon>
        <taxon>Desulfurobacteriales</taxon>
        <taxon>Desulfurobacteriaceae</taxon>
        <taxon>Thermovibrio</taxon>
    </lineage>
</organism>
<protein>
    <submittedName>
        <fullName evidence="2">DNA polymerase beta domain protein region protein</fullName>
    </submittedName>
</protein>
<accession>E8T352</accession>
<dbReference type="CDD" id="cd05403">
    <property type="entry name" value="NT_KNTase_like"/>
    <property type="match status" value="1"/>
</dbReference>
<dbReference type="STRING" id="648996.Theam_0083"/>
<dbReference type="HOGENOM" id="CLU_130257_5_2_0"/>
<dbReference type="InterPro" id="IPR043519">
    <property type="entry name" value="NT_sf"/>
</dbReference>